<accession>A0A0C4E8U8</accession>
<evidence type="ECO:0000313" key="3">
    <source>
        <dbReference type="EnsemblFungi" id="MAPG_09016T0"/>
    </source>
</evidence>
<dbReference type="Proteomes" id="UP000011715">
    <property type="component" value="Unassembled WGS sequence"/>
</dbReference>
<reference evidence="2" key="3">
    <citation type="submission" date="2011-03" db="EMBL/GenBank/DDBJ databases">
        <title>Annotation of Magnaporthe poae ATCC 64411.</title>
        <authorList>
            <person name="Ma L.-J."/>
            <person name="Dead R."/>
            <person name="Young S.K."/>
            <person name="Zeng Q."/>
            <person name="Gargeya S."/>
            <person name="Fitzgerald M."/>
            <person name="Haas B."/>
            <person name="Abouelleil A."/>
            <person name="Alvarado L."/>
            <person name="Arachchi H.M."/>
            <person name="Berlin A."/>
            <person name="Brown A."/>
            <person name="Chapman S.B."/>
            <person name="Chen Z."/>
            <person name="Dunbar C."/>
            <person name="Freedman E."/>
            <person name="Gearin G."/>
            <person name="Gellesch M."/>
            <person name="Goldberg J."/>
            <person name="Griggs A."/>
            <person name="Gujja S."/>
            <person name="Heiman D."/>
            <person name="Howarth C."/>
            <person name="Larson L."/>
            <person name="Lui A."/>
            <person name="MacDonald P.J.P."/>
            <person name="Mehta T."/>
            <person name="Montmayeur A."/>
            <person name="Murphy C."/>
            <person name="Neiman D."/>
            <person name="Pearson M."/>
            <person name="Priest M."/>
            <person name="Roberts A."/>
            <person name="Saif S."/>
            <person name="Shea T."/>
            <person name="Shenoy N."/>
            <person name="Sisk P."/>
            <person name="Stolte C."/>
            <person name="Sykes S."/>
            <person name="Yandava C."/>
            <person name="Wortman J."/>
            <person name="Nusbaum C."/>
            <person name="Birren B."/>
        </authorList>
    </citation>
    <scope>NUCLEOTIDE SEQUENCE</scope>
    <source>
        <strain evidence="2">ATCC 64411</strain>
    </source>
</reference>
<name>A0A0C4E8U8_MAGP6</name>
<organism evidence="3 4">
    <name type="scientific">Magnaporthiopsis poae (strain ATCC 64411 / 73-15)</name>
    <name type="common">Kentucky bluegrass fungus</name>
    <name type="synonym">Magnaporthe poae</name>
    <dbReference type="NCBI Taxonomy" id="644358"/>
    <lineage>
        <taxon>Eukaryota</taxon>
        <taxon>Fungi</taxon>
        <taxon>Dikarya</taxon>
        <taxon>Ascomycota</taxon>
        <taxon>Pezizomycotina</taxon>
        <taxon>Sordariomycetes</taxon>
        <taxon>Sordariomycetidae</taxon>
        <taxon>Magnaporthales</taxon>
        <taxon>Magnaporthaceae</taxon>
        <taxon>Magnaporthiopsis</taxon>
    </lineage>
</organism>
<evidence type="ECO:0000313" key="4">
    <source>
        <dbReference type="Proteomes" id="UP000011715"/>
    </source>
</evidence>
<proteinExistence type="predicted"/>
<dbReference type="EMBL" id="ADBL01002207">
    <property type="status" value="NOT_ANNOTATED_CDS"/>
    <property type="molecule type" value="Genomic_DNA"/>
</dbReference>
<evidence type="ECO:0000256" key="1">
    <source>
        <dbReference type="SAM" id="MobiDB-lite"/>
    </source>
</evidence>
<gene>
    <name evidence="2" type="ORF">MAPG_09016</name>
</gene>
<sequence>MAASRISPAAIFGKHKNGAVFTRGQNARRKPIGRRRAASKRRILLVSGGHTAYRSDPVRQSACAHTATGYGAPTHHHQQPPLKYISVSTPPAARRPDQAPKWVASWNGTGCDEMGGAGVLLLLSFAVAAGNSTGRQRDAELSCPGKALERGSGT</sequence>
<protein>
    <submittedName>
        <fullName evidence="2 3">Uncharacterized protein</fullName>
    </submittedName>
</protein>
<evidence type="ECO:0000313" key="2">
    <source>
        <dbReference type="EMBL" id="KLU90051.1"/>
    </source>
</evidence>
<reference evidence="2" key="2">
    <citation type="submission" date="2010-05" db="EMBL/GenBank/DDBJ databases">
        <title>The Genome Sequence of Magnaporthe poae strain ATCC 64411.</title>
        <authorList>
            <consortium name="The Broad Institute Genome Sequencing Platform"/>
            <consortium name="Broad Institute Genome Sequencing Center for Infectious Disease"/>
            <person name="Ma L.-J."/>
            <person name="Dead R."/>
            <person name="Young S."/>
            <person name="Zeng Q."/>
            <person name="Koehrsen M."/>
            <person name="Alvarado L."/>
            <person name="Berlin A."/>
            <person name="Chapman S.B."/>
            <person name="Chen Z."/>
            <person name="Freedman E."/>
            <person name="Gellesch M."/>
            <person name="Goldberg J."/>
            <person name="Griggs A."/>
            <person name="Gujja S."/>
            <person name="Heilman E.R."/>
            <person name="Heiman D."/>
            <person name="Hepburn T."/>
            <person name="Howarth C."/>
            <person name="Jen D."/>
            <person name="Larson L."/>
            <person name="Mehta T."/>
            <person name="Neiman D."/>
            <person name="Pearson M."/>
            <person name="Roberts A."/>
            <person name="Saif S."/>
            <person name="Shea T."/>
            <person name="Shenoy N."/>
            <person name="Sisk P."/>
            <person name="Stolte C."/>
            <person name="Sykes S."/>
            <person name="Walk T."/>
            <person name="White J."/>
            <person name="Yandava C."/>
            <person name="Haas B."/>
            <person name="Nusbaum C."/>
            <person name="Birren B."/>
        </authorList>
    </citation>
    <scope>NUCLEOTIDE SEQUENCE</scope>
    <source>
        <strain evidence="2">ATCC 64411</strain>
    </source>
</reference>
<reference evidence="4" key="1">
    <citation type="submission" date="2010-05" db="EMBL/GenBank/DDBJ databases">
        <title>The genome sequence of Magnaporthe poae strain ATCC 64411.</title>
        <authorList>
            <person name="Ma L.-J."/>
            <person name="Dead R."/>
            <person name="Young S."/>
            <person name="Zeng Q."/>
            <person name="Koehrsen M."/>
            <person name="Alvarado L."/>
            <person name="Berlin A."/>
            <person name="Chapman S.B."/>
            <person name="Chen Z."/>
            <person name="Freedman E."/>
            <person name="Gellesch M."/>
            <person name="Goldberg J."/>
            <person name="Griggs A."/>
            <person name="Gujja S."/>
            <person name="Heilman E.R."/>
            <person name="Heiman D."/>
            <person name="Hepburn T."/>
            <person name="Howarth C."/>
            <person name="Jen D."/>
            <person name="Larson L."/>
            <person name="Mehta T."/>
            <person name="Neiman D."/>
            <person name="Pearson M."/>
            <person name="Roberts A."/>
            <person name="Saif S."/>
            <person name="Shea T."/>
            <person name="Shenoy N."/>
            <person name="Sisk P."/>
            <person name="Stolte C."/>
            <person name="Sykes S."/>
            <person name="Walk T."/>
            <person name="White J."/>
            <person name="Yandava C."/>
            <person name="Haas B."/>
            <person name="Nusbaum C."/>
            <person name="Birren B."/>
        </authorList>
    </citation>
    <scope>NUCLEOTIDE SEQUENCE [LARGE SCALE GENOMIC DNA]</scope>
    <source>
        <strain evidence="4">ATCC 64411 / 73-15</strain>
    </source>
</reference>
<dbReference type="EMBL" id="GL876974">
    <property type="protein sequence ID" value="KLU90051.1"/>
    <property type="molecule type" value="Genomic_DNA"/>
</dbReference>
<dbReference type="VEuPathDB" id="FungiDB:MAPG_09016"/>
<dbReference type="AlphaFoldDB" id="A0A0C4E8U8"/>
<reference evidence="3" key="5">
    <citation type="submission" date="2015-06" db="UniProtKB">
        <authorList>
            <consortium name="EnsemblFungi"/>
        </authorList>
    </citation>
    <scope>IDENTIFICATION</scope>
    <source>
        <strain evidence="3">ATCC 64411</strain>
    </source>
</reference>
<feature type="region of interest" description="Disordered" evidence="1">
    <location>
        <begin position="133"/>
        <end position="154"/>
    </location>
</feature>
<keyword evidence="4" id="KW-1185">Reference proteome</keyword>
<dbReference type="EnsemblFungi" id="MAPG_09016T0">
    <property type="protein sequence ID" value="MAPG_09016T0"/>
    <property type="gene ID" value="MAPG_09016"/>
</dbReference>
<reference evidence="3" key="4">
    <citation type="journal article" date="2015" name="G3 (Bethesda)">
        <title>Genome sequences of three phytopathogenic species of the Magnaporthaceae family of fungi.</title>
        <authorList>
            <person name="Okagaki L.H."/>
            <person name="Nunes C.C."/>
            <person name="Sailsbery J."/>
            <person name="Clay B."/>
            <person name="Brown D."/>
            <person name="John T."/>
            <person name="Oh Y."/>
            <person name="Young N."/>
            <person name="Fitzgerald M."/>
            <person name="Haas B.J."/>
            <person name="Zeng Q."/>
            <person name="Young S."/>
            <person name="Adiconis X."/>
            <person name="Fan L."/>
            <person name="Levin J.Z."/>
            <person name="Mitchell T.K."/>
            <person name="Okubara P.A."/>
            <person name="Farman M.L."/>
            <person name="Kohn L.M."/>
            <person name="Birren B."/>
            <person name="Ma L.-J."/>
            <person name="Dean R.A."/>
        </authorList>
    </citation>
    <scope>NUCLEOTIDE SEQUENCE</scope>
    <source>
        <strain evidence="3">ATCC 64411 / 73-15</strain>
    </source>
</reference>